<accession>A0A1G8HRY6</accession>
<evidence type="ECO:0000259" key="19">
    <source>
        <dbReference type="PROSITE" id="PS50110"/>
    </source>
</evidence>
<evidence type="ECO:0000313" key="22">
    <source>
        <dbReference type="EMBL" id="SDI09389.1"/>
    </source>
</evidence>
<feature type="domain" description="Histidine kinase" evidence="18">
    <location>
        <begin position="358"/>
        <end position="576"/>
    </location>
</feature>
<dbReference type="EC" id="2.7.13.3" evidence="3"/>
<evidence type="ECO:0000256" key="15">
    <source>
        <dbReference type="PROSITE-ProRule" id="PRU00169"/>
    </source>
</evidence>
<name>A0A1G8HRY6_9RHOB</name>
<keyword evidence="12" id="KW-0902">Two-component regulatory system</keyword>
<dbReference type="NCBIfam" id="TIGR00229">
    <property type="entry name" value="sensory_box"/>
    <property type="match status" value="1"/>
</dbReference>
<dbReference type="Gene3D" id="3.30.565.10">
    <property type="entry name" value="Histidine kinase-like ATPase, C-terminal domain"/>
    <property type="match status" value="1"/>
</dbReference>
<feature type="domain" description="PAS" evidence="20">
    <location>
        <begin position="219"/>
        <end position="274"/>
    </location>
</feature>
<dbReference type="Pfam" id="PF01627">
    <property type="entry name" value="Hpt"/>
    <property type="match status" value="1"/>
</dbReference>
<dbReference type="SMART" id="SM00388">
    <property type="entry name" value="HisKA"/>
    <property type="match status" value="1"/>
</dbReference>
<dbReference type="PROSITE" id="PS50110">
    <property type="entry name" value="RESPONSE_REGULATORY"/>
    <property type="match status" value="1"/>
</dbReference>
<dbReference type="SUPFAM" id="SSF47226">
    <property type="entry name" value="Histidine-containing phosphotransfer domain, HPT domain"/>
    <property type="match status" value="1"/>
</dbReference>
<evidence type="ECO:0000259" key="18">
    <source>
        <dbReference type="PROSITE" id="PS50109"/>
    </source>
</evidence>
<dbReference type="GO" id="GO:0000155">
    <property type="term" value="F:phosphorelay sensor kinase activity"/>
    <property type="evidence" value="ECO:0007669"/>
    <property type="project" value="InterPro"/>
</dbReference>
<dbReference type="AlphaFoldDB" id="A0A1G8HRY6"/>
<feature type="region of interest" description="Disordered" evidence="16">
    <location>
        <begin position="837"/>
        <end position="894"/>
    </location>
</feature>
<keyword evidence="6 15" id="KW-0597">Phosphoprotein</keyword>
<dbReference type="PROSITE" id="PS50894">
    <property type="entry name" value="HPT"/>
    <property type="match status" value="1"/>
</dbReference>
<feature type="modified residue" description="4-aspartylphosphate" evidence="15">
    <location>
        <position position="646"/>
    </location>
</feature>
<keyword evidence="8 17" id="KW-0812">Transmembrane</keyword>
<keyword evidence="13 17" id="KW-0472">Membrane</keyword>
<keyword evidence="11 17" id="KW-1133">Transmembrane helix</keyword>
<evidence type="ECO:0000259" key="21">
    <source>
        <dbReference type="PROSITE" id="PS50894"/>
    </source>
</evidence>
<dbReference type="InterPro" id="IPR003661">
    <property type="entry name" value="HisK_dim/P_dom"/>
</dbReference>
<dbReference type="CDD" id="cd17546">
    <property type="entry name" value="REC_hyHK_CKI1_RcsC-like"/>
    <property type="match status" value="1"/>
</dbReference>
<dbReference type="Gene3D" id="1.10.287.130">
    <property type="match status" value="1"/>
</dbReference>
<evidence type="ECO:0000256" key="17">
    <source>
        <dbReference type="SAM" id="Phobius"/>
    </source>
</evidence>
<dbReference type="STRING" id="555512.SAMN04487993_10017"/>
<dbReference type="PROSITE" id="PS50109">
    <property type="entry name" value="HIS_KIN"/>
    <property type="match status" value="1"/>
</dbReference>
<evidence type="ECO:0000256" key="16">
    <source>
        <dbReference type="SAM" id="MobiDB-lite"/>
    </source>
</evidence>
<dbReference type="Gene3D" id="1.20.120.160">
    <property type="entry name" value="HPT domain"/>
    <property type="match status" value="1"/>
</dbReference>
<dbReference type="SMART" id="SM00448">
    <property type="entry name" value="REC"/>
    <property type="match status" value="1"/>
</dbReference>
<dbReference type="GO" id="GO:0005886">
    <property type="term" value="C:plasma membrane"/>
    <property type="evidence" value="ECO:0007669"/>
    <property type="project" value="UniProtKB-SubCell"/>
</dbReference>
<dbReference type="PRINTS" id="PR00344">
    <property type="entry name" value="BCTRLSENSOR"/>
</dbReference>
<dbReference type="SMART" id="SM00387">
    <property type="entry name" value="HATPase_c"/>
    <property type="match status" value="1"/>
</dbReference>
<dbReference type="SUPFAM" id="SSF55874">
    <property type="entry name" value="ATPase domain of HSP90 chaperone/DNA topoisomerase II/histidine kinase"/>
    <property type="match status" value="1"/>
</dbReference>
<comment type="catalytic activity">
    <reaction evidence="1">
        <text>ATP + protein L-histidine = ADP + protein N-phospho-L-histidine.</text>
        <dbReference type="EC" id="2.7.13.3"/>
    </reaction>
</comment>
<dbReference type="InterPro" id="IPR005467">
    <property type="entry name" value="His_kinase_dom"/>
</dbReference>
<dbReference type="Gene3D" id="3.40.50.2300">
    <property type="match status" value="1"/>
</dbReference>
<dbReference type="InterPro" id="IPR003594">
    <property type="entry name" value="HATPase_dom"/>
</dbReference>
<evidence type="ECO:0000259" key="20">
    <source>
        <dbReference type="PROSITE" id="PS50112"/>
    </source>
</evidence>
<evidence type="ECO:0000256" key="13">
    <source>
        <dbReference type="ARBA" id="ARBA00023136"/>
    </source>
</evidence>
<keyword evidence="4" id="KW-1003">Cell membrane</keyword>
<dbReference type="CDD" id="cd00130">
    <property type="entry name" value="PAS"/>
    <property type="match status" value="1"/>
</dbReference>
<feature type="domain" description="Response regulatory" evidence="19">
    <location>
        <begin position="597"/>
        <end position="714"/>
    </location>
</feature>
<dbReference type="SMART" id="SM00091">
    <property type="entry name" value="PAS"/>
    <property type="match status" value="1"/>
</dbReference>
<dbReference type="InterPro" id="IPR001789">
    <property type="entry name" value="Sig_transdc_resp-reg_receiver"/>
</dbReference>
<dbReference type="CDD" id="cd16922">
    <property type="entry name" value="HATPase_EvgS-ArcB-TorS-like"/>
    <property type="match status" value="1"/>
</dbReference>
<dbReference type="FunFam" id="3.30.565.10:FF:000010">
    <property type="entry name" value="Sensor histidine kinase RcsC"/>
    <property type="match status" value="1"/>
</dbReference>
<dbReference type="SUPFAM" id="SSF47384">
    <property type="entry name" value="Homodimeric domain of signal transducing histidine kinase"/>
    <property type="match status" value="1"/>
</dbReference>
<proteinExistence type="predicted"/>
<dbReference type="CDD" id="cd00082">
    <property type="entry name" value="HisKA"/>
    <property type="match status" value="1"/>
</dbReference>
<dbReference type="InterPro" id="IPR035965">
    <property type="entry name" value="PAS-like_dom_sf"/>
</dbReference>
<reference evidence="22 23" key="1">
    <citation type="submission" date="2016-10" db="EMBL/GenBank/DDBJ databases">
        <authorList>
            <person name="de Groot N.N."/>
        </authorList>
    </citation>
    <scope>NUCLEOTIDE SEQUENCE [LARGE SCALE GENOMIC DNA]</scope>
    <source>
        <strain evidence="22 23">DSM 26424</strain>
    </source>
</reference>
<evidence type="ECO:0000256" key="1">
    <source>
        <dbReference type="ARBA" id="ARBA00000085"/>
    </source>
</evidence>
<dbReference type="InterPro" id="IPR036641">
    <property type="entry name" value="HPT_dom_sf"/>
</dbReference>
<sequence>MKVPGLWDRSPPRWRWVLLSAPLIALCISGIMLLSRDAAKEIQSLATANSDSTQWSLAQVEVEFNGLEMALGVARSALPLEDLRRRFDIFYSRFATVADGAVYAPLAADPRAQLSYAAIRRFLAESVPLMDGLDSGLVAALPELRRKVSALRPEVRQISLTGVRVFSERADAQRHKVMRTLIRVTLLAAALVLALALGVAALLRLMYVARDEARHRQMANHRLAAVVSTSLDGIVVTNGAGRILDFNGAAETLFRLSRARVLGERASQLLFPPDCAESAEAGLAALAGRGRVRGEALRADGTRFPVELSVTLSERHGNVLRVIYLRDIVAQLAAEEELVVARDRAVAGEKAKASFLAVMSHEMRTPLNGMIGALELLATTDLGPDQQEYLSILRRSGDMLLSHVNDVLDLSRLEHGRFSFAQEPYVPGALAAEVVDALRAAAAARGNALALKLTDPALAEESVLGDAQRLRQALVNLVGNAVKFTENGEIRVDVARRGEDLELQVSDTGIGIPPDQLHRIFEDFVTLDSSYMRAAEGTGLGLGIVRRLVEGMGGQVLVDSMPGQGTTFTLRLPAPPAPAAALRPPVPASPPPLRPCRILLVEDNPVNRLVATAMLRKMGHKVTEAEDGASGLHLAEARQHDLILMDISMPGLDGIETTRRIRAGQGPNAATPIIALTAHALPQDMARFQAAGMTHTLTKPITWKALAAILAEVEPLASAVDADQAEDQVIDIAVLQAAQEALGPKAFRDLRSRFLQETEAALADLAEMLSRGLAPDRYAALVHRMSGSAAVFGASALHAALRRQEDLARAGQPPAPDALDRLLPVWQVTRRALQHISHPGIPAHRDSFADNGENLEPEPEAGQLPPFAMVANNEAARGQSLRGLGHPPQPGDPP</sequence>
<dbReference type="SUPFAM" id="SSF55785">
    <property type="entry name" value="PYP-like sensor domain (PAS domain)"/>
    <property type="match status" value="1"/>
</dbReference>
<keyword evidence="7" id="KW-0808">Transferase</keyword>
<dbReference type="Pfam" id="PF00512">
    <property type="entry name" value="HisKA"/>
    <property type="match status" value="1"/>
</dbReference>
<dbReference type="Proteomes" id="UP000199093">
    <property type="component" value="Unassembled WGS sequence"/>
</dbReference>
<evidence type="ECO:0000313" key="23">
    <source>
        <dbReference type="Proteomes" id="UP000199093"/>
    </source>
</evidence>
<evidence type="ECO:0000256" key="11">
    <source>
        <dbReference type="ARBA" id="ARBA00022989"/>
    </source>
</evidence>
<protein>
    <recommendedName>
        <fullName evidence="3">histidine kinase</fullName>
        <ecNumber evidence="3">2.7.13.3</ecNumber>
    </recommendedName>
</protein>
<dbReference type="InterPro" id="IPR008207">
    <property type="entry name" value="Sig_transdc_His_kin_Hpt_dom"/>
</dbReference>
<dbReference type="PANTHER" id="PTHR43047">
    <property type="entry name" value="TWO-COMPONENT HISTIDINE PROTEIN KINASE"/>
    <property type="match status" value="1"/>
</dbReference>
<dbReference type="InterPro" id="IPR000014">
    <property type="entry name" value="PAS"/>
</dbReference>
<dbReference type="Pfam" id="PF13426">
    <property type="entry name" value="PAS_9"/>
    <property type="match status" value="1"/>
</dbReference>
<dbReference type="PROSITE" id="PS50112">
    <property type="entry name" value="PAS"/>
    <property type="match status" value="1"/>
</dbReference>
<feature type="domain" description="HPt" evidence="21">
    <location>
        <begin position="743"/>
        <end position="836"/>
    </location>
</feature>
<evidence type="ECO:0000256" key="8">
    <source>
        <dbReference type="ARBA" id="ARBA00022692"/>
    </source>
</evidence>
<dbReference type="PANTHER" id="PTHR43047:SF64">
    <property type="entry name" value="HISTIDINE KINASE CONTAINING CHEY-HOMOLOGOUS RECEIVER DOMAIN AND PAS DOMAIN-RELATED"/>
    <property type="match status" value="1"/>
</dbReference>
<dbReference type="Pfam" id="PF00072">
    <property type="entry name" value="Response_reg"/>
    <property type="match status" value="1"/>
</dbReference>
<evidence type="ECO:0000256" key="9">
    <source>
        <dbReference type="ARBA" id="ARBA00022777"/>
    </source>
</evidence>
<evidence type="ECO:0000256" key="2">
    <source>
        <dbReference type="ARBA" id="ARBA00004429"/>
    </source>
</evidence>
<keyword evidence="23" id="KW-1185">Reference proteome</keyword>
<dbReference type="InterPro" id="IPR004358">
    <property type="entry name" value="Sig_transdc_His_kin-like_C"/>
</dbReference>
<dbReference type="Gene3D" id="3.30.450.20">
    <property type="entry name" value="PAS domain"/>
    <property type="match status" value="1"/>
</dbReference>
<evidence type="ECO:0000256" key="3">
    <source>
        <dbReference type="ARBA" id="ARBA00012438"/>
    </source>
</evidence>
<gene>
    <name evidence="22" type="ORF">SAMN04487993_10017</name>
</gene>
<comment type="subcellular location">
    <subcellularLocation>
        <location evidence="2">Cell inner membrane</location>
        <topology evidence="2">Multi-pass membrane protein</topology>
    </subcellularLocation>
</comment>
<keyword evidence="10" id="KW-0547">Nucleotide-binding</keyword>
<keyword evidence="5" id="KW-0997">Cell inner membrane</keyword>
<evidence type="ECO:0000256" key="4">
    <source>
        <dbReference type="ARBA" id="ARBA00022475"/>
    </source>
</evidence>
<feature type="modified residue" description="Phosphohistidine" evidence="14">
    <location>
        <position position="783"/>
    </location>
</feature>
<dbReference type="OrthoDB" id="9801651at2"/>
<evidence type="ECO:0000256" key="14">
    <source>
        <dbReference type="PROSITE-ProRule" id="PRU00110"/>
    </source>
</evidence>
<evidence type="ECO:0000256" key="6">
    <source>
        <dbReference type="ARBA" id="ARBA00022553"/>
    </source>
</evidence>
<evidence type="ECO:0000256" key="10">
    <source>
        <dbReference type="ARBA" id="ARBA00022840"/>
    </source>
</evidence>
<keyword evidence="9" id="KW-0418">Kinase</keyword>
<dbReference type="Pfam" id="PF02518">
    <property type="entry name" value="HATPase_c"/>
    <property type="match status" value="1"/>
</dbReference>
<dbReference type="InterPro" id="IPR011006">
    <property type="entry name" value="CheY-like_superfamily"/>
</dbReference>
<feature type="transmembrane region" description="Helical" evidence="17">
    <location>
        <begin position="184"/>
        <end position="207"/>
    </location>
</feature>
<dbReference type="SUPFAM" id="SSF52172">
    <property type="entry name" value="CheY-like"/>
    <property type="match status" value="1"/>
</dbReference>
<dbReference type="InterPro" id="IPR036890">
    <property type="entry name" value="HATPase_C_sf"/>
</dbReference>
<evidence type="ECO:0000256" key="12">
    <source>
        <dbReference type="ARBA" id="ARBA00023012"/>
    </source>
</evidence>
<keyword evidence="10" id="KW-0067">ATP-binding</keyword>
<dbReference type="InterPro" id="IPR036097">
    <property type="entry name" value="HisK_dim/P_sf"/>
</dbReference>
<evidence type="ECO:0000256" key="7">
    <source>
        <dbReference type="ARBA" id="ARBA00022679"/>
    </source>
</evidence>
<organism evidence="22 23">
    <name type="scientific">Salipiger marinus</name>
    <dbReference type="NCBI Taxonomy" id="555512"/>
    <lineage>
        <taxon>Bacteria</taxon>
        <taxon>Pseudomonadati</taxon>
        <taxon>Pseudomonadota</taxon>
        <taxon>Alphaproteobacteria</taxon>
        <taxon>Rhodobacterales</taxon>
        <taxon>Roseobacteraceae</taxon>
        <taxon>Salipiger</taxon>
    </lineage>
</organism>
<feature type="transmembrane region" description="Helical" evidence="17">
    <location>
        <begin position="14"/>
        <end position="34"/>
    </location>
</feature>
<dbReference type="EMBL" id="FNEJ01000001">
    <property type="protein sequence ID" value="SDI09389.1"/>
    <property type="molecule type" value="Genomic_DNA"/>
</dbReference>
<evidence type="ECO:0000256" key="5">
    <source>
        <dbReference type="ARBA" id="ARBA00022519"/>
    </source>
</evidence>